<proteinExistence type="predicted"/>
<organism evidence="1 2">
    <name type="scientific">Trichoderma longibrachiatum ATCC 18648</name>
    <dbReference type="NCBI Taxonomy" id="983965"/>
    <lineage>
        <taxon>Eukaryota</taxon>
        <taxon>Fungi</taxon>
        <taxon>Dikarya</taxon>
        <taxon>Ascomycota</taxon>
        <taxon>Pezizomycotina</taxon>
        <taxon>Sordariomycetes</taxon>
        <taxon>Hypocreomycetidae</taxon>
        <taxon>Hypocreales</taxon>
        <taxon>Hypocreaceae</taxon>
        <taxon>Trichoderma</taxon>
    </lineage>
</organism>
<dbReference type="AlphaFoldDB" id="A0A2T4C8L0"/>
<protein>
    <submittedName>
        <fullName evidence="1">Uncharacterized protein</fullName>
    </submittedName>
</protein>
<dbReference type="EMBL" id="KZ679130">
    <property type="protein sequence ID" value="PTB77911.1"/>
    <property type="molecule type" value="Genomic_DNA"/>
</dbReference>
<name>A0A2T4C8L0_TRILO</name>
<reference evidence="1 2" key="1">
    <citation type="submission" date="2016-07" db="EMBL/GenBank/DDBJ databases">
        <title>Multiple horizontal gene transfer events from other fungi enriched the ability of initially mycotrophic Trichoderma (Ascomycota) to feed on dead plant biomass.</title>
        <authorList>
            <consortium name="DOE Joint Genome Institute"/>
            <person name="Aerts A."/>
            <person name="Atanasova L."/>
            <person name="Chenthamara K."/>
            <person name="Zhang J."/>
            <person name="Grujic M."/>
            <person name="Henrissat B."/>
            <person name="Kuo A."/>
            <person name="Salamov A."/>
            <person name="Lipzen A."/>
            <person name="Labutti K."/>
            <person name="Barry K."/>
            <person name="Miao Y."/>
            <person name="Rahimi M.J."/>
            <person name="Shen Q."/>
            <person name="Grigoriev I.V."/>
            <person name="Kubicek C.P."/>
            <person name="Druzhinina I.S."/>
        </authorList>
    </citation>
    <scope>NUCLEOTIDE SEQUENCE [LARGE SCALE GENOMIC DNA]</scope>
    <source>
        <strain evidence="1 2">ATCC 18648</strain>
    </source>
</reference>
<dbReference type="Proteomes" id="UP000240760">
    <property type="component" value="Unassembled WGS sequence"/>
</dbReference>
<evidence type="ECO:0000313" key="1">
    <source>
        <dbReference type="EMBL" id="PTB77911.1"/>
    </source>
</evidence>
<evidence type="ECO:0000313" key="2">
    <source>
        <dbReference type="Proteomes" id="UP000240760"/>
    </source>
</evidence>
<accession>A0A2T4C8L0</accession>
<gene>
    <name evidence="1" type="ORF">M440DRAFT_1227553</name>
</gene>
<sequence length="84" mass="9441">MPAIIGRDSHTWPVQIGGHRASASQLIPQHTHTHTRNQQMRLEVAPDARIRRPVVDVFLGRREDPCPYGADRLPGEDSRMCSCS</sequence>
<keyword evidence="2" id="KW-1185">Reference proteome</keyword>